<evidence type="ECO:0000313" key="3">
    <source>
        <dbReference type="WBParaSite" id="nRc.2.0.1.t47873-RA"/>
    </source>
</evidence>
<protein>
    <submittedName>
        <fullName evidence="3">Uncharacterized protein</fullName>
    </submittedName>
</protein>
<dbReference type="Proteomes" id="UP000887565">
    <property type="component" value="Unplaced"/>
</dbReference>
<proteinExistence type="predicted"/>
<feature type="region of interest" description="Disordered" evidence="1">
    <location>
        <begin position="1"/>
        <end position="56"/>
    </location>
</feature>
<dbReference type="AlphaFoldDB" id="A0A915LBZ8"/>
<organism evidence="2 3">
    <name type="scientific">Romanomermis culicivorax</name>
    <name type="common">Nematode worm</name>
    <dbReference type="NCBI Taxonomy" id="13658"/>
    <lineage>
        <taxon>Eukaryota</taxon>
        <taxon>Metazoa</taxon>
        <taxon>Ecdysozoa</taxon>
        <taxon>Nematoda</taxon>
        <taxon>Enoplea</taxon>
        <taxon>Dorylaimia</taxon>
        <taxon>Mermithida</taxon>
        <taxon>Mermithoidea</taxon>
        <taxon>Mermithidae</taxon>
        <taxon>Romanomermis</taxon>
    </lineage>
</organism>
<accession>A0A915LBZ8</accession>
<keyword evidence="2" id="KW-1185">Reference proteome</keyword>
<reference evidence="3" key="1">
    <citation type="submission" date="2022-11" db="UniProtKB">
        <authorList>
            <consortium name="WormBaseParasite"/>
        </authorList>
    </citation>
    <scope>IDENTIFICATION</scope>
</reference>
<feature type="compositionally biased region" description="Acidic residues" evidence="1">
    <location>
        <begin position="13"/>
        <end position="24"/>
    </location>
</feature>
<evidence type="ECO:0000313" key="2">
    <source>
        <dbReference type="Proteomes" id="UP000887565"/>
    </source>
</evidence>
<dbReference type="WBParaSite" id="nRc.2.0.1.t47873-RA">
    <property type="protein sequence ID" value="nRc.2.0.1.t47873-RA"/>
    <property type="gene ID" value="nRc.2.0.1.g47873"/>
</dbReference>
<name>A0A915LBZ8_ROMCU</name>
<evidence type="ECO:0000256" key="1">
    <source>
        <dbReference type="SAM" id="MobiDB-lite"/>
    </source>
</evidence>
<sequence>MHRQQHSSKLFSENEEDDDSDDVLDFSIKKRKIDDGQRTEGTNSHSLRPSRSSPSLLQNHTLTLNAEVENIKRSLTGNLISDKGFGSEAARAGLGVENSALLKHLNGNTLNGHFAALKPFNDEAKFVLAPSNTPLPISYQMPVNPATSGLTRMPLATQSLLTSPSLQQSTPNHHPSSLVSNQLISQYYQYLLGAQALASLRQKSVVFENGVINNGNGGGHFVSGTELKKG</sequence>
<feature type="compositionally biased region" description="Low complexity" evidence="1">
    <location>
        <begin position="46"/>
        <end position="56"/>
    </location>
</feature>